<dbReference type="AlphaFoldDB" id="A0A819N394"/>
<dbReference type="EMBL" id="CAJOAY010002898">
    <property type="protein sequence ID" value="CAF3987746.1"/>
    <property type="molecule type" value="Genomic_DNA"/>
</dbReference>
<accession>A0A819N394</accession>
<sequence>MYRIIIISLIFTDFILISSTIDPPTGCRFLNPIGDVSSTTDLVNFFHNNGSFIFQEKYYFQPQCLLCENTNEKFCFGYKNGARYDLVSSVHLITNLPYIYALGDNVGSKDTTVDAIAILRSNLVISYQTLARFKGIKTLDPIVSPKTIALRLCMICLFDDTNEYSLTVTGSVYNLNIQLFINEIAVSATNGFKLDGNKRARINCQSRTAIIENNGNLPDESPCTTGSCLGPEFCLTYQPEYSTTRETWCPLNENNWISKPENSLILSPSDSSLPLHIQIERVLLHERPFTLILNPSWFIDYPGVLTLSVPNVTSDFYSDTIWKIVLPSTNQRPLNRRIILLYNCINVRIQYNISDSNYFEETILFVDMKTNSTFTIKDNLNEAKQICNSDILVPIDNNPTTQTTVSSNLICVLLLALALSLTNGATQEPSIAHTVFLPREFDPFCDNYLETVTHMNTNELMSLPKLNDAEFIDQLARGIDTLPATHRAIPNNLFDTSIDEQMQYRGEIETEWEDLMAGGPPSVNYIGAVMAIASKKDFPLKSDFDYKFVKYPNSFQTTLVQVSNDMYTALSTAHKSMDKIQANMRQMPTNLKTALKLITQATTAMTKAMLPRTLATIGRYANESVNVARASLEKFEYLQELLQEIVLASTATNTDNREKAAEIAALNEEMKSNKTALDDTVNELKAAYEQSRRDLEKARQDYHTAMLNVPGGQWDTHAWNVYASHRPAVTCNGFWFFRKCTSHREQQFAQFSVEAKQKAQDALDILKKAEEHTKKLFDQQMNKQDEITVAMNQLATMDFNQMSIDETIKVLLNAAEKIALVQEQWSRITRFFSSLAIKTEDTQNVILDNFLGVIADAEKINQGLNLMDQTLYVMMLVQAATEIDQDSHLLFLTAKTYTDISNEYMVDQIAGISGLLALQTDSQRDIYVKQMVQKAETTAQKVKDLAADRQRKYHLASFDRQEQYMEFMQLGMIEEQIDILGGVGIGKR</sequence>
<organism evidence="3 4">
    <name type="scientific">Adineta steineri</name>
    <dbReference type="NCBI Taxonomy" id="433720"/>
    <lineage>
        <taxon>Eukaryota</taxon>
        <taxon>Metazoa</taxon>
        <taxon>Spiralia</taxon>
        <taxon>Gnathifera</taxon>
        <taxon>Rotifera</taxon>
        <taxon>Eurotatoria</taxon>
        <taxon>Bdelloidea</taxon>
        <taxon>Adinetida</taxon>
        <taxon>Adinetidae</taxon>
        <taxon>Adineta</taxon>
    </lineage>
</organism>
<evidence type="ECO:0000256" key="2">
    <source>
        <dbReference type="SAM" id="SignalP"/>
    </source>
</evidence>
<comment type="caution">
    <text evidence="3">The sequence shown here is derived from an EMBL/GenBank/DDBJ whole genome shotgun (WGS) entry which is preliminary data.</text>
</comment>
<keyword evidence="2" id="KW-0732">Signal</keyword>
<evidence type="ECO:0000313" key="3">
    <source>
        <dbReference type="EMBL" id="CAF3987746.1"/>
    </source>
</evidence>
<feature type="chain" id="PRO_5032752404" evidence="2">
    <location>
        <begin position="21"/>
        <end position="988"/>
    </location>
</feature>
<gene>
    <name evidence="3" type="ORF">OKA104_LOCUS29032</name>
</gene>
<dbReference type="PANTHER" id="PTHR33488:SF2">
    <property type="entry name" value="EARLY ENDOSOME ANTIGEN 1-LIKE"/>
    <property type="match status" value="1"/>
</dbReference>
<proteinExistence type="predicted"/>
<name>A0A819N394_9BILA</name>
<keyword evidence="1" id="KW-0175">Coiled coil</keyword>
<feature type="signal peptide" evidence="2">
    <location>
        <begin position="1"/>
        <end position="20"/>
    </location>
</feature>
<evidence type="ECO:0000256" key="1">
    <source>
        <dbReference type="SAM" id="Coils"/>
    </source>
</evidence>
<dbReference type="PANTHER" id="PTHR33488">
    <property type="entry name" value="ZGC:162509"/>
    <property type="match status" value="1"/>
</dbReference>
<reference evidence="3" key="1">
    <citation type="submission" date="2021-02" db="EMBL/GenBank/DDBJ databases">
        <authorList>
            <person name="Nowell W R."/>
        </authorList>
    </citation>
    <scope>NUCLEOTIDE SEQUENCE</scope>
</reference>
<dbReference type="Proteomes" id="UP000663881">
    <property type="component" value="Unassembled WGS sequence"/>
</dbReference>
<feature type="coiled-coil region" evidence="1">
    <location>
        <begin position="663"/>
        <end position="708"/>
    </location>
</feature>
<protein>
    <submittedName>
        <fullName evidence="3">Uncharacterized protein</fullName>
    </submittedName>
</protein>
<evidence type="ECO:0000313" key="4">
    <source>
        <dbReference type="Proteomes" id="UP000663881"/>
    </source>
</evidence>